<feature type="binding site" evidence="3">
    <location>
        <position position="305"/>
    </location>
    <ligand>
        <name>Mg(2+)</name>
        <dbReference type="ChEBI" id="CHEBI:18420"/>
        <label>2</label>
    </ligand>
</feature>
<feature type="binding site" evidence="3">
    <location>
        <position position="65"/>
    </location>
    <ligand>
        <name>Mg(2+)</name>
        <dbReference type="ChEBI" id="CHEBI:18420"/>
        <label>1</label>
    </ligand>
</feature>
<proteinExistence type="inferred from homology"/>
<comment type="cofactor">
    <cofactor evidence="3">
        <name>Mg(2+)</name>
        <dbReference type="ChEBI" id="CHEBI:18420"/>
    </cofactor>
    <text evidence="3">Binds 2 magnesium ions per subunit.</text>
</comment>
<feature type="binding site" evidence="3">
    <location>
        <position position="304"/>
    </location>
    <ligand>
        <name>Mg(2+)</name>
        <dbReference type="ChEBI" id="CHEBI:18420"/>
        <label>2</label>
    </ligand>
</feature>
<evidence type="ECO:0000313" key="4">
    <source>
        <dbReference type="EMBL" id="TVT35228.1"/>
    </source>
</evidence>
<sequence length="366" mass="39544">MDQPHESRPEYDTQERYTACLLGGAIGDALGAAVEFMSRAEILSRFGPAGITDYAPAYGGKGKITDDTQMTLFTAEGLLRGRMRGVSKGIAGFDHTVANAYLRWLATQGHECRAVTAEKDGWLFQQPELHSQRAPGMTCLSALRDYPGVSETAGNDSKGCGGVMRVAPVGLYWRTFNGNSGLERVFEDGRMCAGLTHGHPSGYLTGGVLAVLIFELLKDKTLLDALAAATTLLVAERGHEETLAALDKAVELSQTDKPHHIAIQELGEGWVAEEALAISVYCALVAESFEQGVVLAVNHDGDSDSTGAITGNILGAMHGTGVIPQRWLEPLELREVIEAVASDLWTCQEWHSFMDDDGLWERYPGY</sequence>
<dbReference type="PANTHER" id="PTHR16222">
    <property type="entry name" value="ADP-RIBOSYLGLYCOHYDROLASE"/>
    <property type="match status" value="1"/>
</dbReference>
<dbReference type="GO" id="GO:0016787">
    <property type="term" value="F:hydrolase activity"/>
    <property type="evidence" value="ECO:0007669"/>
    <property type="project" value="UniProtKB-KW"/>
</dbReference>
<gene>
    <name evidence="4" type="ORF">FHK81_03650</name>
</gene>
<protein>
    <submittedName>
        <fullName evidence="4">ADP-ribosylglycohydrolase family protein</fullName>
    </submittedName>
</protein>
<dbReference type="InterPro" id="IPR005502">
    <property type="entry name" value="Ribosyl_crysJ1"/>
</dbReference>
<feature type="binding site" evidence="3">
    <location>
        <position position="302"/>
    </location>
    <ligand>
        <name>Mg(2+)</name>
        <dbReference type="ChEBI" id="CHEBI:18420"/>
        <label>2</label>
    </ligand>
</feature>
<evidence type="ECO:0000313" key="5">
    <source>
        <dbReference type="Proteomes" id="UP000319142"/>
    </source>
</evidence>
<comment type="similarity">
    <text evidence="1">Belongs to the ADP-ribosylglycohydrolase family.</text>
</comment>
<reference evidence="4 5" key="1">
    <citation type="submission" date="2019-07" db="EMBL/GenBank/DDBJ databases">
        <title>The pathways for chlorine oxyanion respiration interact through the shared metabolite chlorate.</title>
        <authorList>
            <person name="Barnum T.P."/>
            <person name="Cheng Y."/>
            <person name="Hill K.A."/>
            <person name="Lucas L.N."/>
            <person name="Carlson H.K."/>
            <person name="Coates J.D."/>
        </authorList>
    </citation>
    <scope>NUCLEOTIDE SEQUENCE [LARGE SCALE GENOMIC DNA]</scope>
    <source>
        <strain evidence="4">UCB</strain>
    </source>
</reference>
<dbReference type="PANTHER" id="PTHR16222:SF24">
    <property type="entry name" value="ADP-RIBOSYLHYDROLASE ARH3"/>
    <property type="match status" value="1"/>
</dbReference>
<keyword evidence="3" id="KW-0479">Metal-binding</keyword>
<evidence type="ECO:0000256" key="3">
    <source>
        <dbReference type="PIRSR" id="PIRSR605502-1"/>
    </source>
</evidence>
<keyword evidence="2 4" id="KW-0378">Hydrolase</keyword>
<dbReference type="Gene3D" id="1.10.4080.10">
    <property type="entry name" value="ADP-ribosylation/Crystallin J1"/>
    <property type="match status" value="1"/>
</dbReference>
<accession>A0A558BFF0</accession>
<evidence type="ECO:0000256" key="1">
    <source>
        <dbReference type="ARBA" id="ARBA00010702"/>
    </source>
</evidence>
<organism evidence="4 5">
    <name type="scientific">Marinobacter vinifirmus</name>
    <dbReference type="NCBI Taxonomy" id="355591"/>
    <lineage>
        <taxon>Bacteria</taxon>
        <taxon>Pseudomonadati</taxon>
        <taxon>Pseudomonadota</taxon>
        <taxon>Gammaproteobacteria</taxon>
        <taxon>Pseudomonadales</taxon>
        <taxon>Marinobacteraceae</taxon>
        <taxon>Marinobacter</taxon>
    </lineage>
</organism>
<dbReference type="Pfam" id="PF03747">
    <property type="entry name" value="ADP_ribosyl_GH"/>
    <property type="match status" value="1"/>
</dbReference>
<feature type="binding site" evidence="3">
    <location>
        <position position="66"/>
    </location>
    <ligand>
        <name>Mg(2+)</name>
        <dbReference type="ChEBI" id="CHEBI:18420"/>
        <label>1</label>
    </ligand>
</feature>
<dbReference type="RefSeq" id="WP_273132318.1">
    <property type="nucleotide sequence ID" value="NZ_VMRX01000007.1"/>
</dbReference>
<dbReference type="InterPro" id="IPR036705">
    <property type="entry name" value="Ribosyl_crysJ1_sf"/>
</dbReference>
<dbReference type="InterPro" id="IPR050792">
    <property type="entry name" value="ADP-ribosylglycohydrolase"/>
</dbReference>
<dbReference type="SUPFAM" id="SSF101478">
    <property type="entry name" value="ADP-ribosylglycohydrolase"/>
    <property type="match status" value="1"/>
</dbReference>
<feature type="binding site" evidence="3">
    <location>
        <position position="67"/>
    </location>
    <ligand>
        <name>Mg(2+)</name>
        <dbReference type="ChEBI" id="CHEBI:18420"/>
        <label>1</label>
    </ligand>
</feature>
<comment type="caution">
    <text evidence="4">The sequence shown here is derived from an EMBL/GenBank/DDBJ whole genome shotgun (WGS) entry which is preliminary data.</text>
</comment>
<dbReference type="AlphaFoldDB" id="A0A558BFF0"/>
<name>A0A558BFF0_9GAMM</name>
<dbReference type="Proteomes" id="UP000319142">
    <property type="component" value="Unassembled WGS sequence"/>
</dbReference>
<dbReference type="GO" id="GO:0046872">
    <property type="term" value="F:metal ion binding"/>
    <property type="evidence" value="ECO:0007669"/>
    <property type="project" value="UniProtKB-KW"/>
</dbReference>
<evidence type="ECO:0000256" key="2">
    <source>
        <dbReference type="ARBA" id="ARBA00022801"/>
    </source>
</evidence>
<keyword evidence="3" id="KW-0460">Magnesium</keyword>
<dbReference type="EMBL" id="VMRX01000007">
    <property type="protein sequence ID" value="TVT35228.1"/>
    <property type="molecule type" value="Genomic_DNA"/>
</dbReference>